<protein>
    <submittedName>
        <fullName evidence="1">Uncharacterized protein</fullName>
    </submittedName>
</protein>
<comment type="caution">
    <text evidence="1">The sequence shown here is derived from an EMBL/GenBank/DDBJ whole genome shotgun (WGS) entry which is preliminary data.</text>
</comment>
<evidence type="ECO:0000313" key="2">
    <source>
        <dbReference type="Proteomes" id="UP000324222"/>
    </source>
</evidence>
<name>A0A5B7I914_PORTR</name>
<accession>A0A5B7I914</accession>
<proteinExistence type="predicted"/>
<dbReference type="AlphaFoldDB" id="A0A5B7I914"/>
<dbReference type="Proteomes" id="UP000324222">
    <property type="component" value="Unassembled WGS sequence"/>
</dbReference>
<evidence type="ECO:0000313" key="1">
    <source>
        <dbReference type="EMBL" id="MPC77378.1"/>
    </source>
</evidence>
<reference evidence="1 2" key="1">
    <citation type="submission" date="2019-05" db="EMBL/GenBank/DDBJ databases">
        <title>Another draft genome of Portunus trituberculatus and its Hox gene families provides insights of decapod evolution.</title>
        <authorList>
            <person name="Jeong J.-H."/>
            <person name="Song I."/>
            <person name="Kim S."/>
            <person name="Choi T."/>
            <person name="Kim D."/>
            <person name="Ryu S."/>
            <person name="Kim W."/>
        </authorList>
    </citation>
    <scope>NUCLEOTIDE SEQUENCE [LARGE SCALE GENOMIC DNA]</scope>
    <source>
        <tissue evidence="1">Muscle</tissue>
    </source>
</reference>
<keyword evidence="2" id="KW-1185">Reference proteome</keyword>
<sequence length="29" mass="3124">MLPLMLHPRGQCSLGSGAAMLPRLYSLLP</sequence>
<dbReference type="EMBL" id="VSRR010045721">
    <property type="protein sequence ID" value="MPC77378.1"/>
    <property type="molecule type" value="Genomic_DNA"/>
</dbReference>
<organism evidence="1 2">
    <name type="scientific">Portunus trituberculatus</name>
    <name type="common">Swimming crab</name>
    <name type="synonym">Neptunus trituberculatus</name>
    <dbReference type="NCBI Taxonomy" id="210409"/>
    <lineage>
        <taxon>Eukaryota</taxon>
        <taxon>Metazoa</taxon>
        <taxon>Ecdysozoa</taxon>
        <taxon>Arthropoda</taxon>
        <taxon>Crustacea</taxon>
        <taxon>Multicrustacea</taxon>
        <taxon>Malacostraca</taxon>
        <taxon>Eumalacostraca</taxon>
        <taxon>Eucarida</taxon>
        <taxon>Decapoda</taxon>
        <taxon>Pleocyemata</taxon>
        <taxon>Brachyura</taxon>
        <taxon>Eubrachyura</taxon>
        <taxon>Portunoidea</taxon>
        <taxon>Portunidae</taxon>
        <taxon>Portuninae</taxon>
        <taxon>Portunus</taxon>
    </lineage>
</organism>
<gene>
    <name evidence="1" type="ORF">E2C01_071830</name>
</gene>